<feature type="region of interest" description="Disordered" evidence="2">
    <location>
        <begin position="817"/>
        <end position="838"/>
    </location>
</feature>
<accession>A0AAN9BEG8</accession>
<feature type="region of interest" description="Disordered" evidence="2">
    <location>
        <begin position="878"/>
        <end position="898"/>
    </location>
</feature>
<gene>
    <name evidence="4" type="ORF">V1264_018535</name>
</gene>
<feature type="region of interest" description="Disordered" evidence="2">
    <location>
        <begin position="764"/>
        <end position="788"/>
    </location>
</feature>
<feature type="compositionally biased region" description="Polar residues" evidence="2">
    <location>
        <begin position="824"/>
        <end position="834"/>
    </location>
</feature>
<feature type="region of interest" description="Disordered" evidence="2">
    <location>
        <begin position="1071"/>
        <end position="1099"/>
    </location>
</feature>
<evidence type="ECO:0000256" key="1">
    <source>
        <dbReference type="SAM" id="Coils"/>
    </source>
</evidence>
<name>A0AAN9BEG8_9CAEN</name>
<dbReference type="EMBL" id="JBAMIC010000008">
    <property type="protein sequence ID" value="KAK7103678.1"/>
    <property type="molecule type" value="Genomic_DNA"/>
</dbReference>
<keyword evidence="1" id="KW-0175">Coiled coil</keyword>
<dbReference type="PANTHER" id="PTHR18939:SF4">
    <property type="entry name" value="RIBOSOME-BINDING PROTEIN 1"/>
    <property type="match status" value="1"/>
</dbReference>
<dbReference type="SUPFAM" id="SSF57997">
    <property type="entry name" value="Tropomyosin"/>
    <property type="match status" value="1"/>
</dbReference>
<evidence type="ECO:0008006" key="6">
    <source>
        <dbReference type="Google" id="ProtNLM"/>
    </source>
</evidence>
<feature type="coiled-coil region" evidence="1">
    <location>
        <begin position="287"/>
        <end position="360"/>
    </location>
</feature>
<feature type="compositionally biased region" description="Basic and acidic residues" evidence="2">
    <location>
        <begin position="136"/>
        <end position="190"/>
    </location>
</feature>
<evidence type="ECO:0000313" key="5">
    <source>
        <dbReference type="Proteomes" id="UP001374579"/>
    </source>
</evidence>
<evidence type="ECO:0000256" key="3">
    <source>
        <dbReference type="SAM" id="Phobius"/>
    </source>
</evidence>
<comment type="caution">
    <text evidence="4">The sequence shown here is derived from an EMBL/GenBank/DDBJ whole genome shotgun (WGS) entry which is preliminary data.</text>
</comment>
<feature type="region of interest" description="Disordered" evidence="2">
    <location>
        <begin position="207"/>
        <end position="241"/>
    </location>
</feature>
<feature type="region of interest" description="Disordered" evidence="2">
    <location>
        <begin position="510"/>
        <end position="534"/>
    </location>
</feature>
<feature type="region of interest" description="Disordered" evidence="2">
    <location>
        <begin position="38"/>
        <end position="57"/>
    </location>
</feature>
<protein>
    <recommendedName>
        <fullName evidence="6">Ribosome-binding protein 1</fullName>
    </recommendedName>
</protein>
<dbReference type="Proteomes" id="UP001374579">
    <property type="component" value="Unassembled WGS sequence"/>
</dbReference>
<feature type="compositionally biased region" description="Basic and acidic residues" evidence="2">
    <location>
        <begin position="772"/>
        <end position="787"/>
    </location>
</feature>
<feature type="coiled-coil region" evidence="1">
    <location>
        <begin position="638"/>
        <end position="732"/>
    </location>
</feature>
<feature type="region of interest" description="Disordered" evidence="2">
    <location>
        <begin position="62"/>
        <end position="96"/>
    </location>
</feature>
<feature type="region of interest" description="Disordered" evidence="2">
    <location>
        <begin position="546"/>
        <end position="570"/>
    </location>
</feature>
<feature type="compositionally biased region" description="Polar residues" evidence="2">
    <location>
        <begin position="1078"/>
        <end position="1099"/>
    </location>
</feature>
<keyword evidence="3" id="KW-1133">Transmembrane helix</keyword>
<evidence type="ECO:0000313" key="4">
    <source>
        <dbReference type="EMBL" id="KAK7103678.1"/>
    </source>
</evidence>
<proteinExistence type="predicted"/>
<feature type="region of interest" description="Disordered" evidence="2">
    <location>
        <begin position="117"/>
        <end position="190"/>
    </location>
</feature>
<organism evidence="4 5">
    <name type="scientific">Littorina saxatilis</name>
    <dbReference type="NCBI Taxonomy" id="31220"/>
    <lineage>
        <taxon>Eukaryota</taxon>
        <taxon>Metazoa</taxon>
        <taxon>Spiralia</taxon>
        <taxon>Lophotrochozoa</taxon>
        <taxon>Mollusca</taxon>
        <taxon>Gastropoda</taxon>
        <taxon>Caenogastropoda</taxon>
        <taxon>Littorinimorpha</taxon>
        <taxon>Littorinoidea</taxon>
        <taxon>Littorinidae</taxon>
        <taxon>Littorina</taxon>
    </lineage>
</organism>
<keyword evidence="3" id="KW-0472">Membrane</keyword>
<dbReference type="AlphaFoldDB" id="A0AAN9BEG8"/>
<sequence length="1099" mass="124320">MDPQTVLIGIAIFVISALLIYFIAAVTMREKTFEEVMAEQKKRQEEEREKVKNDKKVEKELLKKKYKKGKGDKSKEKSAQATEPELKDSPKTTQKEHKMVNLELEAQIIEPSDSLVLSSSNVPRNRGTARKKSILHNKDEVTPVTDKAAELPHKPIKPLDDLELKKLHDQTHKKEKGGQHQAEFKQEVKESVKEVKVQKVRATRVETMEVQQGSSTVEEKKASKSKSAPAVESSSSLGGSRLVDAVRTASLNDREVQSLIEILLNRQGVTGVTPESWNKKSQKGDPIALMKKQLEEKERALQEEQQLAMSANNRVKELRNELTVERTKLASIEKHYQEKLAVQSADMEALEARLRQVHEQNMIESAKMQARLQQLEKSGDAAMIQKLKQENRILQETIAKASTESVPMSEVNNLRQKLSILEKELSNNASRINVAENAKKSLEDKLKKIESSKNGAGDNMAKKFDEVKAELKKSEAKNASLSADLKKATGAAEAECAALKTKLQELEKHLSASDANKEMGAKLQETERKKQELESNVKNLEKQLADAARRQDDTAKGFQETERKKQEMESNIKNLEKQLAEAVRRQEETAKELQQLRQENLTLNQEVKVTKEKQQTVAAAPPAPNGDIHGDAKNVIAVTEHERILSEKVAELAKLQSELEVQRSTSSQLTELKTQLDAQKQKNNELREKNWKAMEALEKAEKSAAEKVDKSLKSSRENVTKAVSEMEQMDREALKRLFPSVTVSDKLAHKEWLASFEKQAAQHIAQSASAGHSEKDRVHQLEEENRKLSHQAESYAKEFTQHNADTEKLIHLEEENKRLRKSSSENASLSQDASRLQAENKELQSKLADKETNIKEAERKLHNLEQVVETEEKKWKEKLRQAEESGGQLSSDSGREQELEELTIQQQSQIEHYRRVLADTEGILRRLETEEKKSEEKQNSSQIELQQARAECQRLKTDLQAITGSTEMQGKVDNLETELRQSTEKLHLLTREKEQLTSKVIVLETQSKAVVQVDNEQVRKELLELQRLMEVERKKNKELSSTLVRLNGIIKTGQDALSQEQKLVKQLQEQLTEKTKGTGATASQEIEQGTSGNDLGTSV</sequence>
<keyword evidence="5" id="KW-1185">Reference proteome</keyword>
<reference evidence="4 5" key="1">
    <citation type="submission" date="2024-02" db="EMBL/GenBank/DDBJ databases">
        <title>Chromosome-scale genome assembly of the rough periwinkle Littorina saxatilis.</title>
        <authorList>
            <person name="De Jode A."/>
            <person name="Faria R."/>
            <person name="Formenti G."/>
            <person name="Sims Y."/>
            <person name="Smith T.P."/>
            <person name="Tracey A."/>
            <person name="Wood J.M.D."/>
            <person name="Zagrodzka Z.B."/>
            <person name="Johannesson K."/>
            <person name="Butlin R.K."/>
            <person name="Leder E.H."/>
        </authorList>
    </citation>
    <scope>NUCLEOTIDE SEQUENCE [LARGE SCALE GENOMIC DNA]</scope>
    <source>
        <strain evidence="4">Snail1</strain>
        <tissue evidence="4">Muscle</tissue>
    </source>
</reference>
<evidence type="ECO:0000256" key="2">
    <source>
        <dbReference type="SAM" id="MobiDB-lite"/>
    </source>
</evidence>
<keyword evidence="3" id="KW-0812">Transmembrane</keyword>
<feature type="transmembrane region" description="Helical" evidence="3">
    <location>
        <begin position="6"/>
        <end position="27"/>
    </location>
</feature>
<dbReference type="InterPro" id="IPR040248">
    <property type="entry name" value="RRBP1"/>
</dbReference>
<feature type="compositionally biased region" description="Low complexity" evidence="2">
    <location>
        <begin position="225"/>
        <end position="236"/>
    </location>
</feature>
<dbReference type="PANTHER" id="PTHR18939">
    <property type="entry name" value="RIBOSOME BINDING PROTEIN-1"/>
    <property type="match status" value="1"/>
</dbReference>
<dbReference type="GO" id="GO:0005789">
    <property type="term" value="C:endoplasmic reticulum membrane"/>
    <property type="evidence" value="ECO:0007669"/>
    <property type="project" value="TreeGrafter"/>
</dbReference>